<evidence type="ECO:0000256" key="1">
    <source>
        <dbReference type="SAM" id="Phobius"/>
    </source>
</evidence>
<proteinExistence type="predicted"/>
<dbReference type="OrthoDB" id="5765125at2"/>
<keyword evidence="1" id="KW-0812">Transmembrane</keyword>
<dbReference type="AlphaFoldDB" id="A0A0M2V3S2"/>
<feature type="transmembrane region" description="Helical" evidence="1">
    <location>
        <begin position="93"/>
        <end position="112"/>
    </location>
</feature>
<accession>A0A0M2V3S2</accession>
<gene>
    <name evidence="2" type="ORF">WG68_16760</name>
</gene>
<protein>
    <recommendedName>
        <fullName evidence="4">DUF1240 domain-containing protein</fullName>
    </recommendedName>
</protein>
<evidence type="ECO:0000313" key="2">
    <source>
        <dbReference type="EMBL" id="KKO44285.1"/>
    </source>
</evidence>
<dbReference type="RefSeq" id="WP_046558875.1">
    <property type="nucleotide sequence ID" value="NZ_LAHO01000018.1"/>
</dbReference>
<feature type="transmembrane region" description="Helical" evidence="1">
    <location>
        <begin position="20"/>
        <end position="40"/>
    </location>
</feature>
<keyword evidence="1" id="KW-0472">Membrane</keyword>
<organism evidence="2 3">
    <name type="scientific">Arsukibacterium ikkense</name>
    <dbReference type="NCBI Taxonomy" id="336831"/>
    <lineage>
        <taxon>Bacteria</taxon>
        <taxon>Pseudomonadati</taxon>
        <taxon>Pseudomonadota</taxon>
        <taxon>Gammaproteobacteria</taxon>
        <taxon>Chromatiales</taxon>
        <taxon>Chromatiaceae</taxon>
        <taxon>Arsukibacterium</taxon>
    </lineage>
</organism>
<reference evidence="2 3" key="1">
    <citation type="submission" date="2015-03" db="EMBL/GenBank/DDBJ databases">
        <title>Draft genome sequences of two protease-producing strains of Arsukibacterium isolated from two cold and alkaline environments.</title>
        <authorList>
            <person name="Lylloff J.E."/>
            <person name="Skov L.B."/>
            <person name="Jepsen M."/>
            <person name="Hallin P.F."/>
            <person name="Sorensen S.J."/>
            <person name="Stougaard P."/>
            <person name="Glaring M.A."/>
        </authorList>
    </citation>
    <scope>NUCLEOTIDE SEQUENCE [LARGE SCALE GENOMIC DNA]</scope>
    <source>
        <strain evidence="2 3">GCM72</strain>
    </source>
</reference>
<dbReference type="Proteomes" id="UP000034228">
    <property type="component" value="Unassembled WGS sequence"/>
</dbReference>
<evidence type="ECO:0000313" key="3">
    <source>
        <dbReference type="Proteomes" id="UP000034228"/>
    </source>
</evidence>
<keyword evidence="3" id="KW-1185">Reference proteome</keyword>
<sequence length="198" mass="22462">MASNEASVSNVEKKNGLFSTLVSVLILIGASVYILVEIFFSVNQLLSISARPLYLIGSHNLIPLLILIPGLLLIALGIIFKQLNRMTPKMYDWVFKLLFYSFILFVLTRILYGGFFVDRYMSNHGYSYCNPLTSVSALSPQIWVSDPGYCLEDSRNVSSEVRDWLDTQMAAGERPTAAEAEQQIKQLAQDYQKRFNRF</sequence>
<evidence type="ECO:0008006" key="4">
    <source>
        <dbReference type="Google" id="ProtNLM"/>
    </source>
</evidence>
<keyword evidence="1" id="KW-1133">Transmembrane helix</keyword>
<comment type="caution">
    <text evidence="2">The sequence shown here is derived from an EMBL/GenBank/DDBJ whole genome shotgun (WGS) entry which is preliminary data.</text>
</comment>
<dbReference type="EMBL" id="LAHO01000018">
    <property type="protein sequence ID" value="KKO44285.1"/>
    <property type="molecule type" value="Genomic_DNA"/>
</dbReference>
<name>A0A0M2V3S2_9GAMM</name>
<feature type="transmembrane region" description="Helical" evidence="1">
    <location>
        <begin position="61"/>
        <end position="81"/>
    </location>
</feature>